<dbReference type="InterPro" id="IPR051447">
    <property type="entry name" value="Lipoprotein-release_system"/>
</dbReference>
<sequence>MDYRLLIARRYLATRRRVTLISVISGISIGGVALGVAALVVVLSVMNGFYDVVRDLLVSVDPHVRIEAVGGRGLEDPEGLVELASGVEGVVSATPYVEGKALLTAPEAPALNQVVTVRGVDPAALDSATAGAIRQGAFDLARREGPPGLVMGASLAARSGVQAGTQATPEGDVATAGTEVSLLSAPALERALVAYPFGLPSQQGFDVRGIYELEPAYDESHVFVGLEEGQRLFRMAGRVSGIDLRLTDLDDAAAVQDLLRQRLDPEQFSVLTWYDLQASLYGVMRLEKWAASAILVLIVVVAAFNIVGALTMTVIEKRRDLGVLQAMGASRKDIRRIFLLEGMLVGGIGTGIGLAVGLLICWVQGTFELVPLAEAGSFVIDSYPVAVRPFDVAVVVLVSITMCALAALYPATRAAQTEPARAVQEGA</sequence>
<dbReference type="InterPro" id="IPR025857">
    <property type="entry name" value="MacB_PCD"/>
</dbReference>
<dbReference type="GO" id="GO:0098797">
    <property type="term" value="C:plasma membrane protein complex"/>
    <property type="evidence" value="ECO:0007669"/>
    <property type="project" value="TreeGrafter"/>
</dbReference>
<keyword evidence="11" id="KW-1185">Reference proteome</keyword>
<organism evidence="10 11">
    <name type="scientific">Rubricoccus marinus</name>
    <dbReference type="NCBI Taxonomy" id="716817"/>
    <lineage>
        <taxon>Bacteria</taxon>
        <taxon>Pseudomonadati</taxon>
        <taxon>Rhodothermota</taxon>
        <taxon>Rhodothermia</taxon>
        <taxon>Rhodothermales</taxon>
        <taxon>Rubricoccaceae</taxon>
        <taxon>Rubricoccus</taxon>
    </lineage>
</organism>
<feature type="transmembrane region" description="Helical" evidence="7">
    <location>
        <begin position="20"/>
        <end position="46"/>
    </location>
</feature>
<evidence type="ECO:0000313" key="10">
    <source>
        <dbReference type="EMBL" id="OZC04316.1"/>
    </source>
</evidence>
<evidence type="ECO:0000256" key="4">
    <source>
        <dbReference type="ARBA" id="ARBA00022692"/>
    </source>
</evidence>
<comment type="similarity">
    <text evidence="2">Belongs to the ABC-4 integral membrane protein family. LolC/E subfamily.</text>
</comment>
<evidence type="ECO:0000259" key="9">
    <source>
        <dbReference type="Pfam" id="PF12704"/>
    </source>
</evidence>
<dbReference type="Pfam" id="PF12704">
    <property type="entry name" value="MacB_PCD"/>
    <property type="match status" value="1"/>
</dbReference>
<evidence type="ECO:0000256" key="7">
    <source>
        <dbReference type="SAM" id="Phobius"/>
    </source>
</evidence>
<dbReference type="FunCoup" id="A0A259U2Y7">
    <property type="interactions" value="66"/>
</dbReference>
<evidence type="ECO:0000259" key="8">
    <source>
        <dbReference type="Pfam" id="PF02687"/>
    </source>
</evidence>
<dbReference type="InterPro" id="IPR003838">
    <property type="entry name" value="ABC3_permease_C"/>
</dbReference>
<feature type="transmembrane region" description="Helical" evidence="7">
    <location>
        <begin position="392"/>
        <end position="411"/>
    </location>
</feature>
<comment type="caution">
    <text evidence="10">The sequence shown here is derived from an EMBL/GenBank/DDBJ whole genome shotgun (WGS) entry which is preliminary data.</text>
</comment>
<proteinExistence type="inferred from homology"/>
<reference evidence="10 11" key="1">
    <citation type="submission" date="2016-11" db="EMBL/GenBank/DDBJ databases">
        <title>Study of marine rhodopsin-containing bacteria.</title>
        <authorList>
            <person name="Yoshizawa S."/>
            <person name="Kumagai Y."/>
            <person name="Kogure K."/>
        </authorList>
    </citation>
    <scope>NUCLEOTIDE SEQUENCE [LARGE SCALE GENOMIC DNA]</scope>
    <source>
        <strain evidence="10 11">SG-29</strain>
    </source>
</reference>
<dbReference type="AlphaFoldDB" id="A0A259U2Y7"/>
<dbReference type="PANTHER" id="PTHR30489">
    <property type="entry name" value="LIPOPROTEIN-RELEASING SYSTEM TRANSMEMBRANE PROTEIN LOLE"/>
    <property type="match status" value="1"/>
</dbReference>
<feature type="domain" description="ABC3 transporter permease C-terminal" evidence="8">
    <location>
        <begin position="293"/>
        <end position="419"/>
    </location>
</feature>
<keyword evidence="3" id="KW-1003">Cell membrane</keyword>
<feature type="transmembrane region" description="Helical" evidence="7">
    <location>
        <begin position="336"/>
        <end position="365"/>
    </location>
</feature>
<keyword evidence="6 7" id="KW-0472">Membrane</keyword>
<keyword evidence="4 7" id="KW-0812">Transmembrane</keyword>
<dbReference type="PANTHER" id="PTHR30489:SF0">
    <property type="entry name" value="LIPOPROTEIN-RELEASING SYSTEM TRANSMEMBRANE PROTEIN LOLE"/>
    <property type="match status" value="1"/>
</dbReference>
<dbReference type="Proteomes" id="UP000216446">
    <property type="component" value="Unassembled WGS sequence"/>
</dbReference>
<evidence type="ECO:0000256" key="2">
    <source>
        <dbReference type="ARBA" id="ARBA00005236"/>
    </source>
</evidence>
<dbReference type="OrthoDB" id="1522724at2"/>
<evidence type="ECO:0000313" key="11">
    <source>
        <dbReference type="Proteomes" id="UP000216446"/>
    </source>
</evidence>
<evidence type="ECO:0000256" key="6">
    <source>
        <dbReference type="ARBA" id="ARBA00023136"/>
    </source>
</evidence>
<dbReference type="InParanoid" id="A0A259U2Y7"/>
<evidence type="ECO:0000256" key="1">
    <source>
        <dbReference type="ARBA" id="ARBA00004651"/>
    </source>
</evidence>
<evidence type="ECO:0000256" key="3">
    <source>
        <dbReference type="ARBA" id="ARBA00022475"/>
    </source>
</evidence>
<gene>
    <name evidence="10" type="ORF">BSZ36_15820</name>
</gene>
<protein>
    <submittedName>
        <fullName evidence="10">Permease</fullName>
    </submittedName>
</protein>
<accession>A0A259U2Y7</accession>
<evidence type="ECO:0000256" key="5">
    <source>
        <dbReference type="ARBA" id="ARBA00022989"/>
    </source>
</evidence>
<dbReference type="EMBL" id="MQWB01000001">
    <property type="protein sequence ID" value="OZC04316.1"/>
    <property type="molecule type" value="Genomic_DNA"/>
</dbReference>
<dbReference type="Pfam" id="PF02687">
    <property type="entry name" value="FtsX"/>
    <property type="match status" value="1"/>
</dbReference>
<feature type="domain" description="MacB-like periplasmic core" evidence="9">
    <location>
        <begin position="25"/>
        <end position="261"/>
    </location>
</feature>
<dbReference type="GO" id="GO:0044874">
    <property type="term" value="P:lipoprotein localization to outer membrane"/>
    <property type="evidence" value="ECO:0007669"/>
    <property type="project" value="TreeGrafter"/>
</dbReference>
<comment type="subcellular location">
    <subcellularLocation>
        <location evidence="1">Cell membrane</location>
        <topology evidence="1">Multi-pass membrane protein</topology>
    </subcellularLocation>
</comment>
<feature type="transmembrane region" description="Helical" evidence="7">
    <location>
        <begin position="289"/>
        <end position="315"/>
    </location>
</feature>
<keyword evidence="5 7" id="KW-1133">Transmembrane helix</keyword>
<name>A0A259U2Y7_9BACT</name>